<dbReference type="AlphaFoldDB" id="A0AAV4T9T2"/>
<dbReference type="Proteomes" id="UP001054837">
    <property type="component" value="Unassembled WGS sequence"/>
</dbReference>
<organism evidence="1 2">
    <name type="scientific">Caerostris darwini</name>
    <dbReference type="NCBI Taxonomy" id="1538125"/>
    <lineage>
        <taxon>Eukaryota</taxon>
        <taxon>Metazoa</taxon>
        <taxon>Ecdysozoa</taxon>
        <taxon>Arthropoda</taxon>
        <taxon>Chelicerata</taxon>
        <taxon>Arachnida</taxon>
        <taxon>Araneae</taxon>
        <taxon>Araneomorphae</taxon>
        <taxon>Entelegynae</taxon>
        <taxon>Araneoidea</taxon>
        <taxon>Araneidae</taxon>
        <taxon>Caerostris</taxon>
    </lineage>
</organism>
<name>A0AAV4T9T2_9ARAC</name>
<proteinExistence type="predicted"/>
<evidence type="ECO:0000313" key="1">
    <source>
        <dbReference type="EMBL" id="GIY43333.1"/>
    </source>
</evidence>
<protein>
    <submittedName>
        <fullName evidence="1">Uncharacterized protein</fullName>
    </submittedName>
</protein>
<reference evidence="1 2" key="1">
    <citation type="submission" date="2021-06" db="EMBL/GenBank/DDBJ databases">
        <title>Caerostris darwini draft genome.</title>
        <authorList>
            <person name="Kono N."/>
            <person name="Arakawa K."/>
        </authorList>
    </citation>
    <scope>NUCLEOTIDE SEQUENCE [LARGE SCALE GENOMIC DNA]</scope>
</reference>
<comment type="caution">
    <text evidence="1">The sequence shown here is derived from an EMBL/GenBank/DDBJ whole genome shotgun (WGS) entry which is preliminary data.</text>
</comment>
<evidence type="ECO:0000313" key="2">
    <source>
        <dbReference type="Proteomes" id="UP001054837"/>
    </source>
</evidence>
<accession>A0AAV4T9T2</accession>
<dbReference type="EMBL" id="BPLQ01009331">
    <property type="protein sequence ID" value="GIY43333.1"/>
    <property type="molecule type" value="Genomic_DNA"/>
</dbReference>
<sequence length="80" mass="8895">MESASKLEESRLALLKGFRDNRLPATLLIAASSNLQSMNNMMPDCQNRDGNEFSVESTILIFAEYSKDICAEDLSTADVY</sequence>
<gene>
    <name evidence="1" type="ORF">CDAR_247321</name>
</gene>
<keyword evidence="2" id="KW-1185">Reference proteome</keyword>